<sequence length="442" mass="47909">MRSSTATAPLADHPKKIPAAPLRLCFIGCGARARAYAEVAATRPGKLVTVAIADPVASQRADVRQFLGEAGVREFQTGEELLAAGPLGDIAVITTQDKFHYHQAMAALRAGYDLLLEKPAACTSAEVHEMVRLANELGRRIVLCFVLRHTPFYRAVKRVIDSGRLGKLVSIQATEGVEPWHFTHSFVRGHWSQSAKSTPMIVAKCSHDTDILSWLADSECTAVSSFAGTQWFRPENAPAGATARCTDPCPHAISGSCQYAAQRYLTDKKEPWLPQVMPGHATATDDEILDWLRTGDWGRCVYTSGQDTPDHQVVSLQFASGVTAQLLMTAFDKGRRIRIHGSEAILQGSMHADDEIHRLELRRHHDGGVEQIEVEEPAENGYAGHGGGDFGLIDALHELISAPGPFDNSHFMAGHLIAFAADAAFRSGQAIDPAHLLQSSAS</sequence>
<feature type="domain" description="Gfo/Idh/MocA-like oxidoreductase C-terminal" evidence="2">
    <location>
        <begin position="157"/>
        <end position="356"/>
    </location>
</feature>
<protein>
    <submittedName>
        <fullName evidence="3">Gfo/Idh/MocA family oxidoreductase</fullName>
    </submittedName>
</protein>
<comment type="caution">
    <text evidence="3">The sequence shown here is derived from an EMBL/GenBank/DDBJ whole genome shotgun (WGS) entry which is preliminary data.</text>
</comment>
<dbReference type="Proteomes" id="UP001320876">
    <property type="component" value="Unassembled WGS sequence"/>
</dbReference>
<dbReference type="Pfam" id="PF01408">
    <property type="entry name" value="GFO_IDH_MocA"/>
    <property type="match status" value="1"/>
</dbReference>
<feature type="domain" description="Gfo/Idh/MocA-like oxidoreductase N-terminal" evidence="1">
    <location>
        <begin position="23"/>
        <end position="141"/>
    </location>
</feature>
<dbReference type="PANTHER" id="PTHR43377">
    <property type="entry name" value="BILIVERDIN REDUCTASE A"/>
    <property type="match status" value="1"/>
</dbReference>
<evidence type="ECO:0000313" key="3">
    <source>
        <dbReference type="EMBL" id="MCW1925061.1"/>
    </source>
</evidence>
<evidence type="ECO:0000259" key="1">
    <source>
        <dbReference type="Pfam" id="PF01408"/>
    </source>
</evidence>
<dbReference type="Gene3D" id="3.40.50.720">
    <property type="entry name" value="NAD(P)-binding Rossmann-like Domain"/>
    <property type="match status" value="1"/>
</dbReference>
<name>A0ABT3GNK3_9BACT</name>
<dbReference type="Gene3D" id="3.30.360.10">
    <property type="entry name" value="Dihydrodipicolinate Reductase, domain 2"/>
    <property type="match status" value="1"/>
</dbReference>
<dbReference type="InterPro" id="IPR000683">
    <property type="entry name" value="Gfo/Idh/MocA-like_OxRdtase_N"/>
</dbReference>
<dbReference type="RefSeq" id="WP_264489169.1">
    <property type="nucleotide sequence ID" value="NZ_JAPDDT010000011.1"/>
</dbReference>
<dbReference type="InterPro" id="IPR051450">
    <property type="entry name" value="Gfo/Idh/MocA_Oxidoreductases"/>
</dbReference>
<organism evidence="3 4">
    <name type="scientific">Luteolibacter arcticus</name>
    <dbReference type="NCBI Taxonomy" id="1581411"/>
    <lineage>
        <taxon>Bacteria</taxon>
        <taxon>Pseudomonadati</taxon>
        <taxon>Verrucomicrobiota</taxon>
        <taxon>Verrucomicrobiia</taxon>
        <taxon>Verrucomicrobiales</taxon>
        <taxon>Verrucomicrobiaceae</taxon>
        <taxon>Luteolibacter</taxon>
    </lineage>
</organism>
<dbReference type="InterPro" id="IPR036291">
    <property type="entry name" value="NAD(P)-bd_dom_sf"/>
</dbReference>
<dbReference type="SUPFAM" id="SSF51735">
    <property type="entry name" value="NAD(P)-binding Rossmann-fold domains"/>
    <property type="match status" value="1"/>
</dbReference>
<reference evidence="3 4" key="1">
    <citation type="submission" date="2022-10" db="EMBL/GenBank/DDBJ databases">
        <title>Luteolibacter arcticus strain CCTCC AB 2014275, whole genome shotgun sequencing project.</title>
        <authorList>
            <person name="Zhao G."/>
            <person name="Shen L."/>
        </authorList>
    </citation>
    <scope>NUCLEOTIDE SEQUENCE [LARGE SCALE GENOMIC DNA]</scope>
    <source>
        <strain evidence="3 4">CCTCC AB 2014275</strain>
    </source>
</reference>
<dbReference type="EMBL" id="JAPDDT010000011">
    <property type="protein sequence ID" value="MCW1925061.1"/>
    <property type="molecule type" value="Genomic_DNA"/>
</dbReference>
<dbReference type="PANTHER" id="PTHR43377:SF2">
    <property type="entry name" value="BINDING ROSSMANN FOLD OXIDOREDUCTASE, PUTATIVE (AFU_ORTHOLOGUE AFUA_4G00560)-RELATED"/>
    <property type="match status" value="1"/>
</dbReference>
<keyword evidence="4" id="KW-1185">Reference proteome</keyword>
<dbReference type="SUPFAM" id="SSF55347">
    <property type="entry name" value="Glyceraldehyde-3-phosphate dehydrogenase-like, C-terminal domain"/>
    <property type="match status" value="1"/>
</dbReference>
<dbReference type="Pfam" id="PF02894">
    <property type="entry name" value="GFO_IDH_MocA_C"/>
    <property type="match status" value="1"/>
</dbReference>
<gene>
    <name evidence="3" type="ORF">OKA05_21045</name>
</gene>
<evidence type="ECO:0000313" key="4">
    <source>
        <dbReference type="Proteomes" id="UP001320876"/>
    </source>
</evidence>
<dbReference type="InterPro" id="IPR004104">
    <property type="entry name" value="Gfo/Idh/MocA-like_OxRdtase_C"/>
</dbReference>
<proteinExistence type="predicted"/>
<evidence type="ECO:0000259" key="2">
    <source>
        <dbReference type="Pfam" id="PF02894"/>
    </source>
</evidence>
<accession>A0ABT3GNK3</accession>